<dbReference type="STRING" id="686340.Metal_0242"/>
<evidence type="ECO:0000256" key="3">
    <source>
        <dbReference type="ARBA" id="ARBA00022692"/>
    </source>
</evidence>
<evidence type="ECO:0000313" key="6">
    <source>
        <dbReference type="EMBL" id="EIC28105.1"/>
    </source>
</evidence>
<organism evidence="6 7">
    <name type="scientific">Methylomicrobium album BG8</name>
    <dbReference type="NCBI Taxonomy" id="686340"/>
    <lineage>
        <taxon>Bacteria</taxon>
        <taxon>Pseudomonadati</taxon>
        <taxon>Pseudomonadota</taxon>
        <taxon>Gammaproteobacteria</taxon>
        <taxon>Methylococcales</taxon>
        <taxon>Methylococcaceae</taxon>
        <taxon>Methylomicrobium</taxon>
    </lineage>
</organism>
<dbReference type="GO" id="GO:0005886">
    <property type="term" value="C:plasma membrane"/>
    <property type="evidence" value="ECO:0007669"/>
    <property type="project" value="InterPro"/>
</dbReference>
<dbReference type="NCBIfam" id="TIGR04409">
    <property type="entry name" value="LptC_YrbK"/>
    <property type="match status" value="1"/>
</dbReference>
<dbReference type="PANTHER" id="PTHR37481">
    <property type="entry name" value="LIPOPOLYSACCHARIDE EXPORT SYSTEM PROTEIN LPTC"/>
    <property type="match status" value="1"/>
</dbReference>
<dbReference type="eggNOG" id="COG3117">
    <property type="taxonomic scope" value="Bacteria"/>
</dbReference>
<evidence type="ECO:0000256" key="4">
    <source>
        <dbReference type="ARBA" id="ARBA00022989"/>
    </source>
</evidence>
<gene>
    <name evidence="6" type="ORF">Metal_0242</name>
</gene>
<evidence type="ECO:0008006" key="8">
    <source>
        <dbReference type="Google" id="ProtNLM"/>
    </source>
</evidence>
<keyword evidence="4" id="KW-1133">Transmembrane helix</keyword>
<dbReference type="PANTHER" id="PTHR37481:SF1">
    <property type="entry name" value="LIPOPOLYSACCHARIDE EXPORT SYSTEM PROTEIN LPTC"/>
    <property type="match status" value="1"/>
</dbReference>
<dbReference type="RefSeq" id="WP_005368816.1">
    <property type="nucleotide sequence ID" value="NZ_CM001475.1"/>
</dbReference>
<dbReference type="InterPro" id="IPR010664">
    <property type="entry name" value="LipoPS_assembly_LptC-rel"/>
</dbReference>
<evidence type="ECO:0000313" key="7">
    <source>
        <dbReference type="Proteomes" id="UP000005090"/>
    </source>
</evidence>
<dbReference type="GO" id="GO:0030288">
    <property type="term" value="C:outer membrane-bounded periplasmic space"/>
    <property type="evidence" value="ECO:0007669"/>
    <property type="project" value="TreeGrafter"/>
</dbReference>
<keyword evidence="7" id="KW-1185">Reference proteome</keyword>
<dbReference type="GO" id="GO:0017089">
    <property type="term" value="F:glycolipid transfer activity"/>
    <property type="evidence" value="ECO:0007669"/>
    <property type="project" value="TreeGrafter"/>
</dbReference>
<keyword evidence="5" id="KW-0472">Membrane</keyword>
<keyword evidence="2" id="KW-0997">Cell inner membrane</keyword>
<accession>H8GLA6</accession>
<keyword evidence="1" id="KW-1003">Cell membrane</keyword>
<proteinExistence type="predicted"/>
<dbReference type="EMBL" id="CM001475">
    <property type="protein sequence ID" value="EIC28105.1"/>
    <property type="molecule type" value="Genomic_DNA"/>
</dbReference>
<sequence length="188" mass="20976">MRLRHLRLHALLGVLALLSWGLVRLTVTEEGGVLVVPPHSPDYFSVGYRKWEMGENGLLKNQLTADRMTHYSDDGTTHLDKPLMIFHNETAPSWVIHAEAGILSADGKDLQLNGKVKVERAAGKGVRPLLINTSNARVKPETHYAETDEWAELISPPNRTVGVGMKLVFEQPVHLQLLSKVQGKYETK</sequence>
<evidence type="ECO:0000256" key="1">
    <source>
        <dbReference type="ARBA" id="ARBA00022475"/>
    </source>
</evidence>
<dbReference type="AlphaFoldDB" id="H8GLA6"/>
<dbReference type="InterPro" id="IPR026265">
    <property type="entry name" value="LptC"/>
</dbReference>
<name>H8GLA6_METAL</name>
<keyword evidence="3" id="KW-0812">Transmembrane</keyword>
<protein>
    <recommendedName>
        <fullName evidence="8">Lipopolysaccharide export system protein LptC</fullName>
    </recommendedName>
</protein>
<evidence type="ECO:0000256" key="2">
    <source>
        <dbReference type="ARBA" id="ARBA00022519"/>
    </source>
</evidence>
<dbReference type="InterPro" id="IPR052363">
    <property type="entry name" value="LPS_export_LptC"/>
</dbReference>
<dbReference type="GO" id="GO:0015221">
    <property type="term" value="F:lipopolysaccharide transmembrane transporter activity"/>
    <property type="evidence" value="ECO:0007669"/>
    <property type="project" value="InterPro"/>
</dbReference>
<evidence type="ECO:0000256" key="5">
    <source>
        <dbReference type="ARBA" id="ARBA00023136"/>
    </source>
</evidence>
<dbReference type="Gene3D" id="2.60.450.10">
    <property type="entry name" value="Lipopolysaccharide (LPS) transport protein A like domain"/>
    <property type="match status" value="1"/>
</dbReference>
<reference evidence="6 7" key="1">
    <citation type="journal article" date="2013" name="Genome Announc.">
        <title>Genome Sequence of the Obligate Gammaproteobacterial Methanotroph Methylomicrobium album Strain BG8.</title>
        <authorList>
            <person name="Kits K.D."/>
            <person name="Kalyuzhnaya M.G."/>
            <person name="Klotz M.G."/>
            <person name="Jetten M.S."/>
            <person name="Op den Camp H.J."/>
            <person name="Vuilleumier S."/>
            <person name="Bringel F."/>
            <person name="Dispirito A.A."/>
            <person name="Murrell J.C."/>
            <person name="Bruce D."/>
            <person name="Cheng J.F."/>
            <person name="Copeland A."/>
            <person name="Goodwin L."/>
            <person name="Hauser L."/>
            <person name="Lajus A."/>
            <person name="Land M.L."/>
            <person name="Lapidus A."/>
            <person name="Lucas S."/>
            <person name="Medigue C."/>
            <person name="Pitluck S."/>
            <person name="Woyke T."/>
            <person name="Zeytun A."/>
            <person name="Stein L.Y."/>
        </authorList>
    </citation>
    <scope>NUCLEOTIDE SEQUENCE [LARGE SCALE GENOMIC DNA]</scope>
    <source>
        <strain evidence="6 7">BG8</strain>
    </source>
</reference>
<dbReference type="Pfam" id="PF06835">
    <property type="entry name" value="LptC"/>
    <property type="match status" value="1"/>
</dbReference>
<dbReference type="Proteomes" id="UP000005090">
    <property type="component" value="Chromosome"/>
</dbReference>
<dbReference type="HOGENOM" id="CLU_100563_1_0_6"/>